<keyword evidence="2" id="KW-1133">Transmembrane helix</keyword>
<keyword evidence="2" id="KW-0472">Membrane</keyword>
<reference evidence="4" key="1">
    <citation type="submission" date="2025-08" db="UniProtKB">
        <authorList>
            <consortium name="RefSeq"/>
        </authorList>
    </citation>
    <scope>IDENTIFICATION</scope>
    <source>
        <tissue evidence="4">Whole organism</tissue>
    </source>
</reference>
<dbReference type="GeneID" id="113204580"/>
<evidence type="ECO:0000256" key="2">
    <source>
        <dbReference type="SAM" id="Phobius"/>
    </source>
</evidence>
<dbReference type="AlphaFoldDB" id="A0A6J1SA49"/>
<keyword evidence="3" id="KW-1185">Reference proteome</keyword>
<dbReference type="RefSeq" id="XP_026275581.1">
    <property type="nucleotide sequence ID" value="XM_026419796.2"/>
</dbReference>
<feature type="transmembrane region" description="Helical" evidence="2">
    <location>
        <begin position="69"/>
        <end position="89"/>
    </location>
</feature>
<dbReference type="Proteomes" id="UP000504606">
    <property type="component" value="Unplaced"/>
</dbReference>
<dbReference type="OrthoDB" id="8193633at2759"/>
<feature type="transmembrane region" description="Helical" evidence="2">
    <location>
        <begin position="7"/>
        <end position="27"/>
    </location>
</feature>
<evidence type="ECO:0000313" key="4">
    <source>
        <dbReference type="RefSeq" id="XP_026275581.1"/>
    </source>
</evidence>
<protein>
    <submittedName>
        <fullName evidence="4">Uncharacterized protein LOC113204580</fullName>
    </submittedName>
</protein>
<evidence type="ECO:0000256" key="1">
    <source>
        <dbReference type="SAM" id="MobiDB-lite"/>
    </source>
</evidence>
<proteinExistence type="predicted"/>
<gene>
    <name evidence="4" type="primary">LOC113204580</name>
</gene>
<sequence length="237" mass="26531">MCICRIFFGLTLVLRTVVHLFVAVVAAKDLNDILKITNDPFERIVNKGVSLTTGFDLNESIKDQCTIPLAFYIFLGVWLFILTCLFPWRKAHKSRLTLYAMLHMFFMFAVVYMVYIRGISNIAKYISRFQKVVGDEPNPVYEFMAQPELFPVSLVFDVLTFIAACLSSDKSDGVIVSTLPLYRMVSGVSVRVTGQAPPAMPRHDWAGDASKLMSPPAYSPVQTDPVQNSFPSTRIGG</sequence>
<keyword evidence="2" id="KW-0812">Transmembrane</keyword>
<organism evidence="3 4">
    <name type="scientific">Frankliniella occidentalis</name>
    <name type="common">Western flower thrips</name>
    <name type="synonym">Euthrips occidentalis</name>
    <dbReference type="NCBI Taxonomy" id="133901"/>
    <lineage>
        <taxon>Eukaryota</taxon>
        <taxon>Metazoa</taxon>
        <taxon>Ecdysozoa</taxon>
        <taxon>Arthropoda</taxon>
        <taxon>Hexapoda</taxon>
        <taxon>Insecta</taxon>
        <taxon>Pterygota</taxon>
        <taxon>Neoptera</taxon>
        <taxon>Paraneoptera</taxon>
        <taxon>Thysanoptera</taxon>
        <taxon>Terebrantia</taxon>
        <taxon>Thripoidea</taxon>
        <taxon>Thripidae</taxon>
        <taxon>Frankliniella</taxon>
    </lineage>
</organism>
<accession>A0A6J1SA49</accession>
<feature type="region of interest" description="Disordered" evidence="1">
    <location>
        <begin position="217"/>
        <end position="237"/>
    </location>
</feature>
<feature type="transmembrane region" description="Helical" evidence="2">
    <location>
        <begin position="96"/>
        <end position="115"/>
    </location>
</feature>
<dbReference type="KEGG" id="foc:113204580"/>
<feature type="compositionally biased region" description="Polar residues" evidence="1">
    <location>
        <begin position="220"/>
        <end position="237"/>
    </location>
</feature>
<name>A0A6J1SA49_FRAOC</name>
<evidence type="ECO:0000313" key="3">
    <source>
        <dbReference type="Proteomes" id="UP000504606"/>
    </source>
</evidence>